<dbReference type="InterPro" id="IPR001304">
    <property type="entry name" value="C-type_lectin-like"/>
</dbReference>
<sequence length="136" mass="15675">MISGWTEPCITDDTSRHCYEIVDTRITWVNASELCKRGGGHLVTIESVEEQTFITDLVMKKKFNVPALWIGSDKLHPEEQRAWANGEKFSYVNWAKGEPNNLLIDEDCVEMRTDNITWHDVRCAHLNGYICENSRT</sequence>
<evidence type="ECO:0000313" key="4">
    <source>
        <dbReference type="Proteomes" id="UP001634394"/>
    </source>
</evidence>
<keyword evidence="4" id="KW-1185">Reference proteome</keyword>
<comment type="caution">
    <text evidence="3">The sequence shown here is derived from an EMBL/GenBank/DDBJ whole genome shotgun (WGS) entry which is preliminary data.</text>
</comment>
<dbReference type="SMART" id="SM00034">
    <property type="entry name" value="CLECT"/>
    <property type="match status" value="1"/>
</dbReference>
<accession>A0ABD3TL82</accession>
<proteinExistence type="predicted"/>
<dbReference type="InterPro" id="IPR016187">
    <property type="entry name" value="CTDL_fold"/>
</dbReference>
<name>A0ABD3TL82_SINWO</name>
<dbReference type="InterPro" id="IPR050111">
    <property type="entry name" value="C-type_lectin/snaclec_domain"/>
</dbReference>
<dbReference type="AlphaFoldDB" id="A0ABD3TL82"/>
<keyword evidence="1" id="KW-1015">Disulfide bond</keyword>
<dbReference type="Proteomes" id="UP001634394">
    <property type="component" value="Unassembled WGS sequence"/>
</dbReference>
<dbReference type="PROSITE" id="PS00615">
    <property type="entry name" value="C_TYPE_LECTIN_1"/>
    <property type="match status" value="1"/>
</dbReference>
<reference evidence="3 4" key="1">
    <citation type="submission" date="2024-11" db="EMBL/GenBank/DDBJ databases">
        <title>Chromosome-level genome assembly of the freshwater bivalve Anodonta woodiana.</title>
        <authorList>
            <person name="Chen X."/>
        </authorList>
    </citation>
    <scope>NUCLEOTIDE SEQUENCE [LARGE SCALE GENOMIC DNA]</scope>
    <source>
        <strain evidence="3">MN2024</strain>
        <tissue evidence="3">Gills</tissue>
    </source>
</reference>
<evidence type="ECO:0000256" key="1">
    <source>
        <dbReference type="ARBA" id="ARBA00023157"/>
    </source>
</evidence>
<dbReference type="Gene3D" id="3.10.100.10">
    <property type="entry name" value="Mannose-Binding Protein A, subunit A"/>
    <property type="match status" value="1"/>
</dbReference>
<protein>
    <recommendedName>
        <fullName evidence="2">C-type lectin domain-containing protein</fullName>
    </recommendedName>
</protein>
<organism evidence="3 4">
    <name type="scientific">Sinanodonta woodiana</name>
    <name type="common">Chinese pond mussel</name>
    <name type="synonym">Anodonta woodiana</name>
    <dbReference type="NCBI Taxonomy" id="1069815"/>
    <lineage>
        <taxon>Eukaryota</taxon>
        <taxon>Metazoa</taxon>
        <taxon>Spiralia</taxon>
        <taxon>Lophotrochozoa</taxon>
        <taxon>Mollusca</taxon>
        <taxon>Bivalvia</taxon>
        <taxon>Autobranchia</taxon>
        <taxon>Heteroconchia</taxon>
        <taxon>Palaeoheterodonta</taxon>
        <taxon>Unionida</taxon>
        <taxon>Unionoidea</taxon>
        <taxon>Unionidae</taxon>
        <taxon>Unioninae</taxon>
        <taxon>Sinanodonta</taxon>
    </lineage>
</organism>
<dbReference type="PANTHER" id="PTHR22803">
    <property type="entry name" value="MANNOSE, PHOSPHOLIPASE, LECTIN RECEPTOR RELATED"/>
    <property type="match status" value="1"/>
</dbReference>
<dbReference type="CDD" id="cd00037">
    <property type="entry name" value="CLECT"/>
    <property type="match status" value="1"/>
</dbReference>
<dbReference type="InterPro" id="IPR016186">
    <property type="entry name" value="C-type_lectin-like/link_sf"/>
</dbReference>
<evidence type="ECO:0000313" key="3">
    <source>
        <dbReference type="EMBL" id="KAL3837097.1"/>
    </source>
</evidence>
<dbReference type="EMBL" id="JBJQND010000018">
    <property type="protein sequence ID" value="KAL3837097.1"/>
    <property type="molecule type" value="Genomic_DNA"/>
</dbReference>
<dbReference type="PROSITE" id="PS50041">
    <property type="entry name" value="C_TYPE_LECTIN_2"/>
    <property type="match status" value="1"/>
</dbReference>
<dbReference type="Pfam" id="PF00059">
    <property type="entry name" value="Lectin_C"/>
    <property type="match status" value="1"/>
</dbReference>
<evidence type="ECO:0000259" key="2">
    <source>
        <dbReference type="PROSITE" id="PS50041"/>
    </source>
</evidence>
<dbReference type="InterPro" id="IPR018378">
    <property type="entry name" value="C-type_lectin_CS"/>
</dbReference>
<gene>
    <name evidence="3" type="ORF">ACJMK2_022478</name>
</gene>
<feature type="domain" description="C-type lectin" evidence="2">
    <location>
        <begin position="14"/>
        <end position="132"/>
    </location>
</feature>
<dbReference type="SUPFAM" id="SSF56436">
    <property type="entry name" value="C-type lectin-like"/>
    <property type="match status" value="1"/>
</dbReference>